<sequence length="791" mass="87534">MHAAIPFFVLSLSGIIQNGCSAESGIMGFGLSLYQDLCCQTCHDSLSALYLNCTTFPEDDNMDMDMSMDMGMDMSMDTMPMTSEECYATNIPWLQTMAYCIQQNCNADGYSADKQAKCFSTQAVAGASEPTFQDSLPAKAPTVELSEDAMWLNTTSLVNGNTYSAIHGTLKEFTRQEYMHTRYSVILLFIVLGICIGGGILAQTTSASLGFQTKLHASTLWSKFQQHIFLPALFGSRRLEPLPGNVGYVPSRTLTIFITIFVILNIILSSVSYRTSQPNTWFKSGQFELCEYVGNRTGTLSLVNMCISILFAGRNNLLIAWTGWNQTAFLTLHRWTARVAALQAVVHSIAYTLAYFEPGYGGAAEYAVEAAMPFYFWGIIGTIALCLAAGFAILPIRIRSYEFFLITHIIFVIIALVGCWYHLVPHFGYVFGYQTWLYIAFAFWGADRFARLARVAYYNRLSGSTAIIEAIPDCDIMQVTVFPRAAWDFGPGQHSFIYLAGLGKFWESHPFSIAAWKGQSSTTITSTSNLLSSPIARSDTATREEEAKDPGVISLGSKPNSTTTLPETHAEGKAYIRFLIRVHSGMTSTLQRRLLSSPSRASLETSVYTEGPYAGHKATLQPLFIADTVLCIVGGIGITNILGFVQEYSSANRRGGETSKNGQRIMKKAKRFILAWSAREKALIKHVKQNFLLPKDEVDGIEYSFWCTAEPKVDDVHEESQKDDSAAQLTSAIIAGRMDIRTVMRSHVETGQQTTVMVCGPGNMADEATRQIIDCVKDGFKVNLLEESYTW</sequence>
<keyword evidence="3" id="KW-0813">Transport</keyword>
<feature type="transmembrane region" description="Helical" evidence="12">
    <location>
        <begin position="403"/>
        <end position="423"/>
    </location>
</feature>
<keyword evidence="4 12" id="KW-0812">Transmembrane</keyword>
<dbReference type="PROSITE" id="PS51384">
    <property type="entry name" value="FAD_FR"/>
    <property type="match status" value="1"/>
</dbReference>
<dbReference type="GO" id="GO:0000293">
    <property type="term" value="F:ferric-chelate reductase activity"/>
    <property type="evidence" value="ECO:0007669"/>
    <property type="project" value="UniProtKB-ARBA"/>
</dbReference>
<evidence type="ECO:0000256" key="11">
    <source>
        <dbReference type="SAM" id="MobiDB-lite"/>
    </source>
</evidence>
<evidence type="ECO:0000256" key="9">
    <source>
        <dbReference type="ARBA" id="ARBA00023136"/>
    </source>
</evidence>
<dbReference type="EMBL" id="KV460224">
    <property type="protein sequence ID" value="OBT97014.1"/>
    <property type="molecule type" value="Genomic_DNA"/>
</dbReference>
<evidence type="ECO:0000256" key="5">
    <source>
        <dbReference type="ARBA" id="ARBA00022982"/>
    </source>
</evidence>
<protein>
    <recommendedName>
        <fullName evidence="14">FAD-binding FR-type domain-containing protein</fullName>
    </recommendedName>
</protein>
<organism evidence="15 16">
    <name type="scientific">Pseudogymnoascus verrucosus</name>
    <dbReference type="NCBI Taxonomy" id="342668"/>
    <lineage>
        <taxon>Eukaryota</taxon>
        <taxon>Fungi</taxon>
        <taxon>Dikarya</taxon>
        <taxon>Ascomycota</taxon>
        <taxon>Pezizomycotina</taxon>
        <taxon>Leotiomycetes</taxon>
        <taxon>Thelebolales</taxon>
        <taxon>Thelebolaceae</taxon>
        <taxon>Pseudogymnoascus</taxon>
    </lineage>
</organism>
<dbReference type="CDD" id="cd06186">
    <property type="entry name" value="NOX_Duox_like_FAD_NADP"/>
    <property type="match status" value="1"/>
</dbReference>
<dbReference type="GO" id="GO:0006826">
    <property type="term" value="P:iron ion transport"/>
    <property type="evidence" value="ECO:0007669"/>
    <property type="project" value="TreeGrafter"/>
</dbReference>
<evidence type="ECO:0000256" key="13">
    <source>
        <dbReference type="SAM" id="SignalP"/>
    </source>
</evidence>
<evidence type="ECO:0000313" key="16">
    <source>
        <dbReference type="Proteomes" id="UP000091956"/>
    </source>
</evidence>
<dbReference type="GO" id="GO:0005886">
    <property type="term" value="C:plasma membrane"/>
    <property type="evidence" value="ECO:0007669"/>
    <property type="project" value="TreeGrafter"/>
</dbReference>
<dbReference type="InterPro" id="IPR051410">
    <property type="entry name" value="Ferric/Cupric_Reductase"/>
</dbReference>
<keyword evidence="8" id="KW-0406">Ion transport</keyword>
<accession>A0A1B8GME8</accession>
<keyword evidence="9 12" id="KW-0472">Membrane</keyword>
<feature type="transmembrane region" description="Helical" evidence="12">
    <location>
        <begin position="254"/>
        <end position="273"/>
    </location>
</feature>
<dbReference type="SUPFAM" id="SSF52343">
    <property type="entry name" value="Ferredoxin reductase-like, C-terminal NADP-linked domain"/>
    <property type="match status" value="1"/>
</dbReference>
<dbReference type="GeneID" id="28838296"/>
<evidence type="ECO:0000256" key="3">
    <source>
        <dbReference type="ARBA" id="ARBA00022448"/>
    </source>
</evidence>
<dbReference type="InterPro" id="IPR017927">
    <property type="entry name" value="FAD-bd_FR_type"/>
</dbReference>
<dbReference type="Pfam" id="PF01794">
    <property type="entry name" value="Ferric_reduct"/>
    <property type="match status" value="1"/>
</dbReference>
<proteinExistence type="inferred from homology"/>
<keyword evidence="10" id="KW-0325">Glycoprotein</keyword>
<evidence type="ECO:0000256" key="1">
    <source>
        <dbReference type="ARBA" id="ARBA00004141"/>
    </source>
</evidence>
<dbReference type="RefSeq" id="XP_018130747.1">
    <property type="nucleotide sequence ID" value="XM_018274376.2"/>
</dbReference>
<reference evidence="16" key="2">
    <citation type="journal article" date="2018" name="Nat. Commun.">
        <title>Extreme sensitivity to ultraviolet light in the fungal pathogen causing white-nose syndrome of bats.</title>
        <authorList>
            <person name="Palmer J.M."/>
            <person name="Drees K.P."/>
            <person name="Foster J.T."/>
            <person name="Lindner D.L."/>
        </authorList>
    </citation>
    <scope>NUCLEOTIDE SEQUENCE [LARGE SCALE GENOMIC DNA]</scope>
    <source>
        <strain evidence="16">UAMH 10579</strain>
    </source>
</reference>
<dbReference type="Proteomes" id="UP000091956">
    <property type="component" value="Unassembled WGS sequence"/>
</dbReference>
<dbReference type="OrthoDB" id="167398at2759"/>
<dbReference type="SFLD" id="SFLDS00052">
    <property type="entry name" value="Ferric_Reductase_Domain"/>
    <property type="match status" value="1"/>
</dbReference>
<keyword evidence="16" id="KW-1185">Reference proteome</keyword>
<dbReference type="InterPro" id="IPR013130">
    <property type="entry name" value="Fe3_Rdtase_TM_dom"/>
</dbReference>
<dbReference type="PANTHER" id="PTHR32361">
    <property type="entry name" value="FERRIC/CUPRIC REDUCTASE TRANSMEMBRANE COMPONENT"/>
    <property type="match status" value="1"/>
</dbReference>
<dbReference type="InterPro" id="IPR039261">
    <property type="entry name" value="FNR_nucleotide-bd"/>
</dbReference>
<feature type="region of interest" description="Disordered" evidence="11">
    <location>
        <begin position="535"/>
        <end position="566"/>
    </location>
</feature>
<evidence type="ECO:0000256" key="10">
    <source>
        <dbReference type="ARBA" id="ARBA00023180"/>
    </source>
</evidence>
<feature type="transmembrane region" description="Helical" evidence="12">
    <location>
        <begin position="335"/>
        <end position="354"/>
    </location>
</feature>
<evidence type="ECO:0000256" key="8">
    <source>
        <dbReference type="ARBA" id="ARBA00023065"/>
    </source>
</evidence>
<keyword evidence="13" id="KW-0732">Signal</keyword>
<keyword evidence="6 12" id="KW-1133">Transmembrane helix</keyword>
<dbReference type="InterPro" id="IPR013121">
    <property type="entry name" value="Fe_red_NAD-bd_6"/>
</dbReference>
<feature type="compositionally biased region" description="Polar residues" evidence="11">
    <location>
        <begin position="557"/>
        <end position="566"/>
    </location>
</feature>
<dbReference type="PANTHER" id="PTHR32361:SF9">
    <property type="entry name" value="FERRIC REDUCTASE TRANSMEMBRANE COMPONENT 3-RELATED"/>
    <property type="match status" value="1"/>
</dbReference>
<evidence type="ECO:0000256" key="6">
    <source>
        <dbReference type="ARBA" id="ARBA00022989"/>
    </source>
</evidence>
<evidence type="ECO:0000256" key="2">
    <source>
        <dbReference type="ARBA" id="ARBA00006278"/>
    </source>
</evidence>
<feature type="chain" id="PRO_5008608741" description="FAD-binding FR-type domain-containing protein" evidence="13">
    <location>
        <begin position="23"/>
        <end position="791"/>
    </location>
</feature>
<feature type="transmembrane region" description="Helical" evidence="12">
    <location>
        <begin position="374"/>
        <end position="396"/>
    </location>
</feature>
<feature type="transmembrane region" description="Helical" evidence="12">
    <location>
        <begin position="183"/>
        <end position="202"/>
    </location>
</feature>
<feature type="signal peptide" evidence="13">
    <location>
        <begin position="1"/>
        <end position="22"/>
    </location>
</feature>
<evidence type="ECO:0000259" key="14">
    <source>
        <dbReference type="PROSITE" id="PS51384"/>
    </source>
</evidence>
<dbReference type="Pfam" id="PF08022">
    <property type="entry name" value="FAD_binding_8"/>
    <property type="match status" value="1"/>
</dbReference>
<feature type="domain" description="FAD-binding FR-type" evidence="14">
    <location>
        <begin position="448"/>
        <end position="619"/>
    </location>
</feature>
<name>A0A1B8GME8_9PEZI</name>
<feature type="transmembrane region" description="Helical" evidence="12">
    <location>
        <begin position="429"/>
        <end position="446"/>
    </location>
</feature>
<comment type="subcellular location">
    <subcellularLocation>
        <location evidence="1">Membrane</location>
        <topology evidence="1">Multi-pass membrane protein</topology>
    </subcellularLocation>
</comment>
<evidence type="ECO:0000256" key="12">
    <source>
        <dbReference type="SAM" id="Phobius"/>
    </source>
</evidence>
<keyword evidence="7" id="KW-0560">Oxidoreductase</keyword>
<dbReference type="Gene3D" id="3.40.50.80">
    <property type="entry name" value="Nucleotide-binding domain of ferredoxin-NADP reductase (FNR) module"/>
    <property type="match status" value="1"/>
</dbReference>
<dbReference type="GO" id="GO:0006879">
    <property type="term" value="P:intracellular iron ion homeostasis"/>
    <property type="evidence" value="ECO:0007669"/>
    <property type="project" value="TreeGrafter"/>
</dbReference>
<evidence type="ECO:0000256" key="7">
    <source>
        <dbReference type="ARBA" id="ARBA00023002"/>
    </source>
</evidence>
<gene>
    <name evidence="15" type="ORF">VE01_04910</name>
</gene>
<keyword evidence="5" id="KW-0249">Electron transport</keyword>
<dbReference type="AlphaFoldDB" id="A0A1B8GME8"/>
<feature type="compositionally biased region" description="Basic and acidic residues" evidence="11">
    <location>
        <begin position="540"/>
        <end position="549"/>
    </location>
</feature>
<dbReference type="Pfam" id="PF08030">
    <property type="entry name" value="NAD_binding_6"/>
    <property type="match status" value="1"/>
</dbReference>
<dbReference type="SFLD" id="SFLDG01168">
    <property type="entry name" value="Ferric_reductase_subgroup_(FRE"/>
    <property type="match status" value="1"/>
</dbReference>
<dbReference type="STRING" id="342668.A0A1B8GME8"/>
<reference evidence="15 16" key="1">
    <citation type="submission" date="2016-03" db="EMBL/GenBank/DDBJ databases">
        <title>Comparative genomics of Pseudogymnoascus destructans, the fungus causing white-nose syndrome of bats.</title>
        <authorList>
            <person name="Palmer J.M."/>
            <person name="Drees K.P."/>
            <person name="Foster J.T."/>
            <person name="Lindner D.L."/>
        </authorList>
    </citation>
    <scope>NUCLEOTIDE SEQUENCE [LARGE SCALE GENOMIC DNA]</scope>
    <source>
        <strain evidence="15 16">UAMH 10579</strain>
    </source>
</reference>
<evidence type="ECO:0000256" key="4">
    <source>
        <dbReference type="ARBA" id="ARBA00022692"/>
    </source>
</evidence>
<comment type="similarity">
    <text evidence="2">Belongs to the ferric reductase (FRE) family.</text>
</comment>
<dbReference type="InterPro" id="IPR013112">
    <property type="entry name" value="FAD-bd_8"/>
</dbReference>
<evidence type="ECO:0000313" key="15">
    <source>
        <dbReference type="EMBL" id="OBT97014.1"/>
    </source>
</evidence>
<dbReference type="GO" id="GO:0015677">
    <property type="term" value="P:copper ion import"/>
    <property type="evidence" value="ECO:0007669"/>
    <property type="project" value="TreeGrafter"/>
</dbReference>